<evidence type="ECO:0000256" key="9">
    <source>
        <dbReference type="ARBA" id="ARBA00038276"/>
    </source>
</evidence>
<evidence type="ECO:0000256" key="1">
    <source>
        <dbReference type="ARBA" id="ARBA00001946"/>
    </source>
</evidence>
<evidence type="ECO:0000256" key="4">
    <source>
        <dbReference type="ARBA" id="ARBA00022695"/>
    </source>
</evidence>
<dbReference type="InterPro" id="IPR002934">
    <property type="entry name" value="Polymerase_NTP_transf_dom"/>
</dbReference>
<evidence type="ECO:0000256" key="3">
    <source>
        <dbReference type="ARBA" id="ARBA00022679"/>
    </source>
</evidence>
<sequence length="100" mass="10589">MAKLFPMHPLIEAHRTALVALARRRGVTGVRVFGSMSRNDATDHSDVDLLVTLAPGTSALALGGLVLDAQDLLGRRVDVVTEASLHPGLRDRVLADAVAL</sequence>
<keyword evidence="8" id="KW-0460">Magnesium</keyword>
<dbReference type="CDD" id="cd05403">
    <property type="entry name" value="NT_KNTase_like"/>
    <property type="match status" value="1"/>
</dbReference>
<reference evidence="11 12" key="1">
    <citation type="submission" date="2024-08" db="EMBL/GenBank/DDBJ databases">
        <authorList>
            <person name="Lu H."/>
        </authorList>
    </citation>
    <scope>NUCLEOTIDE SEQUENCE [LARGE SCALE GENOMIC DNA]</scope>
    <source>
        <strain evidence="11 12">LYH14W</strain>
    </source>
</reference>
<dbReference type="Gene3D" id="3.30.460.10">
    <property type="entry name" value="Beta Polymerase, domain 2"/>
    <property type="match status" value="1"/>
</dbReference>
<evidence type="ECO:0000256" key="2">
    <source>
        <dbReference type="ARBA" id="ARBA00022649"/>
    </source>
</evidence>
<evidence type="ECO:0000313" key="11">
    <source>
        <dbReference type="EMBL" id="MFG6430150.1"/>
    </source>
</evidence>
<evidence type="ECO:0000256" key="6">
    <source>
        <dbReference type="ARBA" id="ARBA00022741"/>
    </source>
</evidence>
<evidence type="ECO:0000256" key="5">
    <source>
        <dbReference type="ARBA" id="ARBA00022723"/>
    </source>
</evidence>
<name>A0ABW7F3D5_9BURK</name>
<feature type="domain" description="Polymerase nucleotidyl transferase" evidence="10">
    <location>
        <begin position="20"/>
        <end position="98"/>
    </location>
</feature>
<evidence type="ECO:0000313" key="12">
    <source>
        <dbReference type="Proteomes" id="UP001606210"/>
    </source>
</evidence>
<comment type="cofactor">
    <cofactor evidence="1">
        <name>Mg(2+)</name>
        <dbReference type="ChEBI" id="CHEBI:18420"/>
    </cofactor>
</comment>
<dbReference type="InterPro" id="IPR052038">
    <property type="entry name" value="Type-VII_TA_antitoxin"/>
</dbReference>
<dbReference type="PANTHER" id="PTHR33571">
    <property type="entry name" value="SSL8005 PROTEIN"/>
    <property type="match status" value="1"/>
</dbReference>
<dbReference type="Pfam" id="PF01909">
    <property type="entry name" value="NTP_transf_2"/>
    <property type="match status" value="1"/>
</dbReference>
<evidence type="ECO:0000259" key="10">
    <source>
        <dbReference type="Pfam" id="PF01909"/>
    </source>
</evidence>
<dbReference type="RefSeq" id="WP_394478200.1">
    <property type="nucleotide sequence ID" value="NZ_JBIGHV010000003.1"/>
</dbReference>
<dbReference type="PANTHER" id="PTHR33571:SF12">
    <property type="entry name" value="BSL3053 PROTEIN"/>
    <property type="match status" value="1"/>
</dbReference>
<keyword evidence="12" id="KW-1185">Reference proteome</keyword>
<dbReference type="Proteomes" id="UP001606210">
    <property type="component" value="Unassembled WGS sequence"/>
</dbReference>
<proteinExistence type="inferred from homology"/>
<keyword evidence="5" id="KW-0479">Metal-binding</keyword>
<keyword evidence="2" id="KW-1277">Toxin-antitoxin system</keyword>
<organism evidence="11 12">
    <name type="scientific">Pelomonas parva</name>
    <dbReference type="NCBI Taxonomy" id="3299032"/>
    <lineage>
        <taxon>Bacteria</taxon>
        <taxon>Pseudomonadati</taxon>
        <taxon>Pseudomonadota</taxon>
        <taxon>Betaproteobacteria</taxon>
        <taxon>Burkholderiales</taxon>
        <taxon>Sphaerotilaceae</taxon>
        <taxon>Roseateles</taxon>
    </lineage>
</organism>
<dbReference type="EMBL" id="JBIGHV010000003">
    <property type="protein sequence ID" value="MFG6430150.1"/>
    <property type="molecule type" value="Genomic_DNA"/>
</dbReference>
<keyword evidence="3" id="KW-0808">Transferase</keyword>
<comment type="similarity">
    <text evidence="9">Belongs to the MntA antitoxin family.</text>
</comment>
<dbReference type="SUPFAM" id="SSF81301">
    <property type="entry name" value="Nucleotidyltransferase"/>
    <property type="match status" value="1"/>
</dbReference>
<dbReference type="InterPro" id="IPR043519">
    <property type="entry name" value="NT_sf"/>
</dbReference>
<protein>
    <submittedName>
        <fullName evidence="11">Nucleotidyltransferase family protein</fullName>
    </submittedName>
</protein>
<gene>
    <name evidence="11" type="ORF">ACG00Y_09520</name>
</gene>
<keyword evidence="6" id="KW-0547">Nucleotide-binding</keyword>
<evidence type="ECO:0000256" key="7">
    <source>
        <dbReference type="ARBA" id="ARBA00022840"/>
    </source>
</evidence>
<keyword evidence="4" id="KW-0548">Nucleotidyltransferase</keyword>
<accession>A0ABW7F3D5</accession>
<evidence type="ECO:0000256" key="8">
    <source>
        <dbReference type="ARBA" id="ARBA00022842"/>
    </source>
</evidence>
<comment type="caution">
    <text evidence="11">The sequence shown here is derived from an EMBL/GenBank/DDBJ whole genome shotgun (WGS) entry which is preliminary data.</text>
</comment>
<keyword evidence="7" id="KW-0067">ATP-binding</keyword>